<organism evidence="1 2">
    <name type="scientific">Tetranychus urticae</name>
    <name type="common">Two-spotted spider mite</name>
    <dbReference type="NCBI Taxonomy" id="32264"/>
    <lineage>
        <taxon>Eukaryota</taxon>
        <taxon>Metazoa</taxon>
        <taxon>Ecdysozoa</taxon>
        <taxon>Arthropoda</taxon>
        <taxon>Chelicerata</taxon>
        <taxon>Arachnida</taxon>
        <taxon>Acari</taxon>
        <taxon>Acariformes</taxon>
        <taxon>Trombidiformes</taxon>
        <taxon>Prostigmata</taxon>
        <taxon>Eleutherengona</taxon>
        <taxon>Raphignathae</taxon>
        <taxon>Tetranychoidea</taxon>
        <taxon>Tetranychidae</taxon>
        <taxon>Tetranychus</taxon>
    </lineage>
</organism>
<sequence length="26" mass="3036">MNFSAYSMDILPSHLESLQMSSIDRY</sequence>
<dbReference type="HOGENOM" id="CLU_3417509_0_0_1"/>
<dbReference type="AlphaFoldDB" id="T1KEV4"/>
<dbReference type="EMBL" id="CAEY01000029">
    <property type="status" value="NOT_ANNOTATED_CDS"/>
    <property type="molecule type" value="Genomic_DNA"/>
</dbReference>
<protein>
    <submittedName>
        <fullName evidence="1">Uncharacterized protein</fullName>
    </submittedName>
</protein>
<dbReference type="Proteomes" id="UP000015104">
    <property type="component" value="Unassembled WGS sequence"/>
</dbReference>
<reference evidence="1" key="2">
    <citation type="submission" date="2015-06" db="UniProtKB">
        <authorList>
            <consortium name="EnsemblMetazoa"/>
        </authorList>
    </citation>
    <scope>IDENTIFICATION</scope>
</reference>
<evidence type="ECO:0000313" key="2">
    <source>
        <dbReference type="Proteomes" id="UP000015104"/>
    </source>
</evidence>
<keyword evidence="2" id="KW-1185">Reference proteome</keyword>
<reference evidence="2" key="1">
    <citation type="submission" date="2011-08" db="EMBL/GenBank/DDBJ databases">
        <authorList>
            <person name="Rombauts S."/>
        </authorList>
    </citation>
    <scope>NUCLEOTIDE SEQUENCE</scope>
    <source>
        <strain evidence="2">London</strain>
    </source>
</reference>
<accession>T1KEV4</accession>
<proteinExistence type="predicted"/>
<evidence type="ECO:0000313" key="1">
    <source>
        <dbReference type="EnsemblMetazoa" id="tetur10g00870.1"/>
    </source>
</evidence>
<dbReference type="EnsemblMetazoa" id="tetur10g00870.1">
    <property type="protein sequence ID" value="tetur10g00870.1"/>
    <property type="gene ID" value="tetur10g00870"/>
</dbReference>
<name>T1KEV4_TETUR</name>